<dbReference type="STRING" id="747676.F4RMK7"/>
<dbReference type="Gene3D" id="1.25.10.10">
    <property type="entry name" value="Leucine-rich Repeat Variant"/>
    <property type="match status" value="1"/>
</dbReference>
<dbReference type="RefSeq" id="XP_007410284.1">
    <property type="nucleotide sequence ID" value="XM_007410222.1"/>
</dbReference>
<reference evidence="4" key="1">
    <citation type="journal article" date="2011" name="Proc. Natl. Acad. Sci. U.S.A.">
        <title>Obligate biotrophy features unraveled by the genomic analysis of rust fungi.</title>
        <authorList>
            <person name="Duplessis S."/>
            <person name="Cuomo C.A."/>
            <person name="Lin Y.-C."/>
            <person name="Aerts A."/>
            <person name="Tisserant E."/>
            <person name="Veneault-Fourrey C."/>
            <person name="Joly D.L."/>
            <person name="Hacquard S."/>
            <person name="Amselem J."/>
            <person name="Cantarel B.L."/>
            <person name="Chiu R."/>
            <person name="Coutinho P.M."/>
            <person name="Feau N."/>
            <person name="Field M."/>
            <person name="Frey P."/>
            <person name="Gelhaye E."/>
            <person name="Goldberg J."/>
            <person name="Grabherr M.G."/>
            <person name="Kodira C.D."/>
            <person name="Kohler A."/>
            <person name="Kuees U."/>
            <person name="Lindquist E.A."/>
            <person name="Lucas S.M."/>
            <person name="Mago R."/>
            <person name="Mauceli E."/>
            <person name="Morin E."/>
            <person name="Murat C."/>
            <person name="Pangilinan J.L."/>
            <person name="Park R."/>
            <person name="Pearson M."/>
            <person name="Quesneville H."/>
            <person name="Rouhier N."/>
            <person name="Sakthikumar S."/>
            <person name="Salamov A.A."/>
            <person name="Schmutz J."/>
            <person name="Selles B."/>
            <person name="Shapiro H."/>
            <person name="Tanguay P."/>
            <person name="Tuskan G.A."/>
            <person name="Henrissat B."/>
            <person name="Van de Peer Y."/>
            <person name="Rouze P."/>
            <person name="Ellis J.G."/>
            <person name="Dodds P.N."/>
            <person name="Schein J.E."/>
            <person name="Zhong S."/>
            <person name="Hamelin R.C."/>
            <person name="Grigoriev I.V."/>
            <person name="Szabo L.J."/>
            <person name="Martin F."/>
        </authorList>
    </citation>
    <scope>NUCLEOTIDE SEQUENCE [LARGE SCALE GENOMIC DNA]</scope>
    <source>
        <strain evidence="4">98AG31 / pathotype 3-4-7</strain>
    </source>
</reference>
<evidence type="ECO:0000256" key="1">
    <source>
        <dbReference type="ARBA" id="ARBA00022737"/>
    </source>
</evidence>
<evidence type="ECO:0000256" key="2">
    <source>
        <dbReference type="ARBA" id="ARBA00022786"/>
    </source>
</evidence>
<dbReference type="OrthoDB" id="6260732at2759"/>
<dbReference type="GeneID" id="18934255"/>
<sequence length="238" mass="26933">MVQLQDPNSTPNILSANLDSLSNLLLLDHWLVVVKVLAKTSAARLSQTISNIVPLIINGQNKKDDGSTKTCLQTSESLLLRLPSQMTSFIPVVIDLAAQAIKHDPNYAAENPDDMDMYYAGADGKEEYDNEEFGDDNATDEELYIFRYSDDDVVSWKVRRAATKLFLTLIVTGFESYKNSASRSRRFSRFNEREESVKSEVWATQLVKQTKLHVGLMSNLLKEILNKNEPTLWKEKLV</sequence>
<dbReference type="InterPro" id="IPR011989">
    <property type="entry name" value="ARM-like"/>
</dbReference>
<keyword evidence="4" id="KW-1185">Reference proteome</keyword>
<dbReference type="AlphaFoldDB" id="F4RMK7"/>
<dbReference type="eggNOG" id="KOG1824">
    <property type="taxonomic scope" value="Eukaryota"/>
</dbReference>
<gene>
    <name evidence="3" type="ORF">MELLADRAFT_86663</name>
</gene>
<dbReference type="KEGG" id="mlr:MELLADRAFT_86663"/>
<dbReference type="InterPro" id="IPR039852">
    <property type="entry name" value="CAND1/CAND2"/>
</dbReference>
<dbReference type="SUPFAM" id="SSF48371">
    <property type="entry name" value="ARM repeat"/>
    <property type="match status" value="1"/>
</dbReference>
<dbReference type="InterPro" id="IPR016024">
    <property type="entry name" value="ARM-type_fold"/>
</dbReference>
<dbReference type="EMBL" id="GL883108">
    <property type="protein sequence ID" value="EGG06450.1"/>
    <property type="molecule type" value="Genomic_DNA"/>
</dbReference>
<keyword evidence="2" id="KW-0833">Ubl conjugation pathway</keyword>
<dbReference type="Proteomes" id="UP000001072">
    <property type="component" value="Unassembled WGS sequence"/>
</dbReference>
<proteinExistence type="predicted"/>
<name>F4RMK7_MELLP</name>
<protein>
    <submittedName>
        <fullName evidence="3">Uncharacterized protein</fullName>
    </submittedName>
</protein>
<dbReference type="InParanoid" id="F4RMK7"/>
<dbReference type="PANTHER" id="PTHR12696">
    <property type="entry name" value="TIP120"/>
    <property type="match status" value="1"/>
</dbReference>
<evidence type="ECO:0000313" key="3">
    <source>
        <dbReference type="EMBL" id="EGG06450.1"/>
    </source>
</evidence>
<organism evidence="4">
    <name type="scientific">Melampsora larici-populina (strain 98AG31 / pathotype 3-4-7)</name>
    <name type="common">Poplar leaf rust fungus</name>
    <dbReference type="NCBI Taxonomy" id="747676"/>
    <lineage>
        <taxon>Eukaryota</taxon>
        <taxon>Fungi</taxon>
        <taxon>Dikarya</taxon>
        <taxon>Basidiomycota</taxon>
        <taxon>Pucciniomycotina</taxon>
        <taxon>Pucciniomycetes</taxon>
        <taxon>Pucciniales</taxon>
        <taxon>Melampsoraceae</taxon>
        <taxon>Melampsora</taxon>
    </lineage>
</organism>
<dbReference type="VEuPathDB" id="FungiDB:MELLADRAFT_86663"/>
<keyword evidence="1" id="KW-0677">Repeat</keyword>
<evidence type="ECO:0000313" key="4">
    <source>
        <dbReference type="Proteomes" id="UP000001072"/>
    </source>
</evidence>
<dbReference type="HOGENOM" id="CLU_1166046_0_0_1"/>
<accession>F4RMK7</accession>
<dbReference type="GO" id="GO:0010265">
    <property type="term" value="P:SCF complex assembly"/>
    <property type="evidence" value="ECO:0007669"/>
    <property type="project" value="InterPro"/>
</dbReference>